<sequence>MTEEVTIIPASHTDPPPPNRRTALAIIGGFAALGLGASLLAGGLLNPARLDHGRRLRRRNRRVPHTARRGRRHRHLGPVHRHRTDAHGSGAARLRARQRGRG</sequence>
<dbReference type="AlphaFoldDB" id="W6JS91"/>
<evidence type="ECO:0000256" key="2">
    <source>
        <dbReference type="SAM" id="Phobius"/>
    </source>
</evidence>
<keyword evidence="2" id="KW-0812">Transmembrane</keyword>
<feature type="region of interest" description="Disordered" evidence="1">
    <location>
        <begin position="58"/>
        <end position="102"/>
    </location>
</feature>
<keyword evidence="4" id="KW-1185">Reference proteome</keyword>
<evidence type="ECO:0000313" key="4">
    <source>
        <dbReference type="Proteomes" id="UP000035763"/>
    </source>
</evidence>
<accession>W6JS91</accession>
<gene>
    <name evidence="3" type="ORF">BN11_1080033</name>
</gene>
<dbReference type="EMBL" id="CAJA01000011">
    <property type="protein sequence ID" value="CCH71758.1"/>
    <property type="molecule type" value="Genomic_DNA"/>
</dbReference>
<reference evidence="3 4" key="1">
    <citation type="journal article" date="2013" name="ISME J.">
        <title>A metabolic model for members of the genus Tetrasphaera involved in enhanced biological phosphorus removal.</title>
        <authorList>
            <person name="Kristiansen R."/>
            <person name="Nguyen H.T.T."/>
            <person name="Saunders A.M."/>
            <person name="Nielsen J.L."/>
            <person name="Wimmer R."/>
            <person name="Le V.Q."/>
            <person name="McIlroy S.J."/>
            <person name="Petrovski S."/>
            <person name="Seviour R.J."/>
            <person name="Calteau A."/>
            <person name="Nielsen K.L."/>
            <person name="Nielsen P.H."/>
        </authorList>
    </citation>
    <scope>NUCLEOTIDE SEQUENCE [LARGE SCALE GENOMIC DNA]</scope>
    <source>
        <strain evidence="3 4">Ben110</strain>
    </source>
</reference>
<comment type="caution">
    <text evidence="3">The sequence shown here is derived from an EMBL/GenBank/DDBJ whole genome shotgun (WGS) entry which is preliminary data.</text>
</comment>
<organism evidence="3 4">
    <name type="scientific">Nostocoides australiense Ben110</name>
    <dbReference type="NCBI Taxonomy" id="1193182"/>
    <lineage>
        <taxon>Bacteria</taxon>
        <taxon>Bacillati</taxon>
        <taxon>Actinomycetota</taxon>
        <taxon>Actinomycetes</taxon>
        <taxon>Micrococcales</taxon>
        <taxon>Intrasporangiaceae</taxon>
        <taxon>Nostocoides</taxon>
    </lineage>
</organism>
<keyword evidence="2" id="KW-0472">Membrane</keyword>
<protein>
    <submittedName>
        <fullName evidence="3">Uncharacterized protein</fullName>
    </submittedName>
</protein>
<keyword evidence="2" id="KW-1133">Transmembrane helix</keyword>
<evidence type="ECO:0000313" key="3">
    <source>
        <dbReference type="EMBL" id="CCH71758.1"/>
    </source>
</evidence>
<feature type="compositionally biased region" description="Basic residues" evidence="1">
    <location>
        <begin position="58"/>
        <end position="84"/>
    </location>
</feature>
<name>W6JS91_9MICO</name>
<evidence type="ECO:0000256" key="1">
    <source>
        <dbReference type="SAM" id="MobiDB-lite"/>
    </source>
</evidence>
<dbReference type="Proteomes" id="UP000035763">
    <property type="component" value="Unassembled WGS sequence"/>
</dbReference>
<proteinExistence type="predicted"/>
<feature type="transmembrane region" description="Helical" evidence="2">
    <location>
        <begin position="23"/>
        <end position="45"/>
    </location>
</feature>